<accession>A0A4W5LE83</accession>
<dbReference type="PANTHER" id="PTHR10170:SF10">
    <property type="entry name" value="HUNTINGTIN"/>
    <property type="match status" value="1"/>
</dbReference>
<organism evidence="2 3">
    <name type="scientific">Hucho hucho</name>
    <name type="common">huchen</name>
    <dbReference type="NCBI Taxonomy" id="62062"/>
    <lineage>
        <taxon>Eukaryota</taxon>
        <taxon>Metazoa</taxon>
        <taxon>Chordata</taxon>
        <taxon>Craniata</taxon>
        <taxon>Vertebrata</taxon>
        <taxon>Euteleostomi</taxon>
        <taxon>Actinopterygii</taxon>
        <taxon>Neopterygii</taxon>
        <taxon>Teleostei</taxon>
        <taxon>Protacanthopterygii</taxon>
        <taxon>Salmoniformes</taxon>
        <taxon>Salmonidae</taxon>
        <taxon>Salmoninae</taxon>
        <taxon>Hucho</taxon>
    </lineage>
</organism>
<evidence type="ECO:0000256" key="1">
    <source>
        <dbReference type="SAM" id="MobiDB-lite"/>
    </source>
</evidence>
<dbReference type="InterPro" id="IPR024613">
    <property type="entry name" value="Huntingtin_N_HEAT_rpt-2"/>
</dbReference>
<proteinExistence type="predicted"/>
<evidence type="ECO:0000313" key="3">
    <source>
        <dbReference type="Proteomes" id="UP000314982"/>
    </source>
</evidence>
<feature type="compositionally biased region" description="Polar residues" evidence="1">
    <location>
        <begin position="8"/>
        <end position="27"/>
    </location>
</feature>
<dbReference type="PANTHER" id="PTHR10170">
    <property type="entry name" value="HUNTINGTON DISEASE PROTEIN"/>
    <property type="match status" value="1"/>
</dbReference>
<keyword evidence="3" id="KW-1185">Reference proteome</keyword>
<reference evidence="2" key="2">
    <citation type="submission" date="2025-08" db="UniProtKB">
        <authorList>
            <consortium name="Ensembl"/>
        </authorList>
    </citation>
    <scope>IDENTIFICATION</scope>
</reference>
<protein>
    <submittedName>
        <fullName evidence="2">Uncharacterized protein</fullName>
    </submittedName>
</protein>
<reference evidence="2" key="3">
    <citation type="submission" date="2025-09" db="UniProtKB">
        <authorList>
            <consortium name="Ensembl"/>
        </authorList>
    </citation>
    <scope>IDENTIFICATION</scope>
</reference>
<feature type="region of interest" description="Disordered" evidence="1">
    <location>
        <begin position="1"/>
        <end position="27"/>
    </location>
</feature>
<sequence length="93" mass="10335">MSPKKGSETNTGRPTDSTGSTANVNKSTTLGSFYHLPTYLKLYDILKATHTNYKVHTHTLLVINYFATRKSFGVPVFSESLKYQNSQPGSFDV</sequence>
<name>A0A4W5LE83_9TELE</name>
<dbReference type="AlphaFoldDB" id="A0A4W5LE83"/>
<dbReference type="GO" id="GO:0005737">
    <property type="term" value="C:cytoplasm"/>
    <property type="evidence" value="ECO:0007669"/>
    <property type="project" value="TreeGrafter"/>
</dbReference>
<evidence type="ECO:0000313" key="2">
    <source>
        <dbReference type="Ensembl" id="ENSHHUP00000024168.1"/>
    </source>
</evidence>
<dbReference type="GeneTree" id="ENSGT00390000015863"/>
<dbReference type="InterPro" id="IPR028426">
    <property type="entry name" value="Huntingtin_fam"/>
</dbReference>
<dbReference type="Ensembl" id="ENSHHUT00000025075.1">
    <property type="protein sequence ID" value="ENSHHUP00000024168.1"/>
    <property type="gene ID" value="ENSHHUG00000015164.1"/>
</dbReference>
<reference evidence="3" key="1">
    <citation type="submission" date="2018-06" db="EMBL/GenBank/DDBJ databases">
        <title>Genome assembly of Danube salmon.</title>
        <authorList>
            <person name="Macqueen D.J."/>
            <person name="Gundappa M.K."/>
        </authorList>
    </citation>
    <scope>NUCLEOTIDE SEQUENCE [LARGE SCALE GENOMIC DNA]</scope>
</reference>
<dbReference type="Pfam" id="PF12372">
    <property type="entry name" value="Htt_N-HEAT"/>
    <property type="match status" value="1"/>
</dbReference>
<dbReference type="Proteomes" id="UP000314982">
    <property type="component" value="Unassembled WGS sequence"/>
</dbReference>